<dbReference type="AlphaFoldDB" id="A0A451B361"/>
<feature type="region of interest" description="Disordered" evidence="1">
    <location>
        <begin position="43"/>
        <end position="84"/>
    </location>
</feature>
<feature type="compositionally biased region" description="Polar residues" evidence="1">
    <location>
        <begin position="53"/>
        <end position="64"/>
    </location>
</feature>
<evidence type="ECO:0000313" key="3">
    <source>
        <dbReference type="EMBL" id="VFK72734.1"/>
    </source>
</evidence>
<accession>A0A451B361</accession>
<organism evidence="3">
    <name type="scientific">Candidatus Kentrum sp. UNK</name>
    <dbReference type="NCBI Taxonomy" id="2126344"/>
    <lineage>
        <taxon>Bacteria</taxon>
        <taxon>Pseudomonadati</taxon>
        <taxon>Pseudomonadota</taxon>
        <taxon>Gammaproteobacteria</taxon>
        <taxon>Candidatus Kentrum</taxon>
    </lineage>
</organism>
<evidence type="ECO:0000256" key="1">
    <source>
        <dbReference type="SAM" id="MobiDB-lite"/>
    </source>
</evidence>
<sequence length="107" mass="12406">MDFQKAKNFFYVKNRKELPFRIRFFDDMVISAFDYHSWEVTPMSEGNKPEPMQAQSQLQSQENIQLDVPEPPPPADMGGNDYMTFSTHPIEETSFLIPINSAIDDTK</sequence>
<protein>
    <submittedName>
        <fullName evidence="3">Uncharacterized protein</fullName>
    </submittedName>
</protein>
<reference evidence="3" key="1">
    <citation type="submission" date="2019-02" db="EMBL/GenBank/DDBJ databases">
        <authorList>
            <person name="Gruber-Vodicka R. H."/>
            <person name="Seah K. B. B."/>
        </authorList>
    </citation>
    <scope>NUCLEOTIDE SEQUENCE</scope>
    <source>
        <strain evidence="3">BECK_BY19</strain>
        <strain evidence="2">BECK_BY8</strain>
    </source>
</reference>
<gene>
    <name evidence="2" type="ORF">BECKUNK1418G_GA0071005_11395</name>
    <name evidence="3" type="ORF">BECKUNK1418H_GA0071006_11355</name>
</gene>
<name>A0A451B361_9GAMM</name>
<dbReference type="EMBL" id="CAADFZ010000139">
    <property type="protein sequence ID" value="VFK67378.1"/>
    <property type="molecule type" value="Genomic_DNA"/>
</dbReference>
<evidence type="ECO:0000313" key="2">
    <source>
        <dbReference type="EMBL" id="VFK67378.1"/>
    </source>
</evidence>
<dbReference type="EMBL" id="CAADGD010000135">
    <property type="protein sequence ID" value="VFK72734.1"/>
    <property type="molecule type" value="Genomic_DNA"/>
</dbReference>
<proteinExistence type="predicted"/>